<sequence>MGISLPILLSAGMFIRMAGTLIGTAVRFDRNPGSTPEWLGNVIIAIYIAAVICLTLAYLLSYFHLSACRTLNWLISGSNLALSDLDLVISFGFNSEKELLVANA</sequence>
<evidence type="ECO:0000313" key="3">
    <source>
        <dbReference type="EMBL" id="RVW84323.1"/>
    </source>
</evidence>
<proteinExistence type="predicted"/>
<name>A0A438HIM3_VITVI</name>
<organism evidence="3 4">
    <name type="scientific">Vitis vinifera</name>
    <name type="common">Grape</name>
    <dbReference type="NCBI Taxonomy" id="29760"/>
    <lineage>
        <taxon>Eukaryota</taxon>
        <taxon>Viridiplantae</taxon>
        <taxon>Streptophyta</taxon>
        <taxon>Embryophyta</taxon>
        <taxon>Tracheophyta</taxon>
        <taxon>Spermatophyta</taxon>
        <taxon>Magnoliopsida</taxon>
        <taxon>eudicotyledons</taxon>
        <taxon>Gunneridae</taxon>
        <taxon>Pentapetalae</taxon>
        <taxon>rosids</taxon>
        <taxon>Vitales</taxon>
        <taxon>Vitaceae</taxon>
        <taxon>Viteae</taxon>
        <taxon>Vitis</taxon>
    </lineage>
</organism>
<dbReference type="EMBL" id="QGNW01001726">
    <property type="protein sequence ID" value="RVW32114.1"/>
    <property type="molecule type" value="Genomic_DNA"/>
</dbReference>
<evidence type="ECO:0000256" key="1">
    <source>
        <dbReference type="SAM" id="Phobius"/>
    </source>
</evidence>
<accession>A0A438HIM3</accession>
<dbReference type="EMBL" id="QGNW01000217">
    <property type="protein sequence ID" value="RVW84323.1"/>
    <property type="molecule type" value="Genomic_DNA"/>
</dbReference>
<comment type="caution">
    <text evidence="3">The sequence shown here is derived from an EMBL/GenBank/DDBJ whole genome shotgun (WGS) entry which is preliminary data.</text>
</comment>
<keyword evidence="1" id="KW-0812">Transmembrane</keyword>
<evidence type="ECO:0000313" key="4">
    <source>
        <dbReference type="Proteomes" id="UP000288805"/>
    </source>
</evidence>
<reference evidence="3 4" key="1">
    <citation type="journal article" date="2018" name="PLoS Genet.">
        <title>Population sequencing reveals clonal diversity and ancestral inbreeding in the grapevine cultivar Chardonnay.</title>
        <authorList>
            <person name="Roach M.J."/>
            <person name="Johnson D.L."/>
            <person name="Bohlmann J."/>
            <person name="van Vuuren H.J."/>
            <person name="Jones S.J."/>
            <person name="Pretorius I.S."/>
            <person name="Schmidt S.A."/>
            <person name="Borneman A.R."/>
        </authorList>
    </citation>
    <scope>NUCLEOTIDE SEQUENCE [LARGE SCALE GENOMIC DNA]</scope>
    <source>
        <strain evidence="4">cv. Chardonnay</strain>
        <strain evidence="3">I10V1</strain>
        <tissue evidence="3">Leaf</tissue>
    </source>
</reference>
<protein>
    <submittedName>
        <fullName evidence="3">Uncharacterized protein</fullName>
    </submittedName>
</protein>
<dbReference type="AlphaFoldDB" id="A0A438HIM3"/>
<gene>
    <name evidence="3" type="ORF">CK203_036648</name>
    <name evidence="2" type="ORF">CK203_080574</name>
</gene>
<feature type="transmembrane region" description="Helical" evidence="1">
    <location>
        <begin position="38"/>
        <end position="60"/>
    </location>
</feature>
<feature type="transmembrane region" description="Helical" evidence="1">
    <location>
        <begin position="7"/>
        <end position="26"/>
    </location>
</feature>
<evidence type="ECO:0000313" key="2">
    <source>
        <dbReference type="EMBL" id="RVW32114.1"/>
    </source>
</evidence>
<keyword evidence="1" id="KW-0472">Membrane</keyword>
<keyword evidence="1" id="KW-1133">Transmembrane helix</keyword>
<dbReference type="Proteomes" id="UP000288805">
    <property type="component" value="Unassembled WGS sequence"/>
</dbReference>